<dbReference type="Proteomes" id="UP001499988">
    <property type="component" value="Unassembled WGS sequence"/>
</dbReference>
<keyword evidence="1" id="KW-0472">Membrane</keyword>
<name>A0ABP9FHI2_9GAMM</name>
<reference evidence="3" key="1">
    <citation type="journal article" date="2019" name="Int. J. Syst. Evol. Microbiol.">
        <title>The Global Catalogue of Microorganisms (GCM) 10K type strain sequencing project: providing services to taxonomists for standard genome sequencing and annotation.</title>
        <authorList>
            <consortium name="The Broad Institute Genomics Platform"/>
            <consortium name="The Broad Institute Genome Sequencing Center for Infectious Disease"/>
            <person name="Wu L."/>
            <person name="Ma J."/>
        </authorList>
    </citation>
    <scope>NUCLEOTIDE SEQUENCE [LARGE SCALE GENOMIC DNA]</scope>
    <source>
        <strain evidence="3">JCM 18401</strain>
    </source>
</reference>
<proteinExistence type="predicted"/>
<keyword evidence="3" id="KW-1185">Reference proteome</keyword>
<protein>
    <recommendedName>
        <fullName evidence="4">DUF2970 domain-containing protein</fullName>
    </recommendedName>
</protein>
<comment type="caution">
    <text evidence="2">The sequence shown here is derived from an EMBL/GenBank/DDBJ whole genome shotgun (WGS) entry which is preliminary data.</text>
</comment>
<feature type="transmembrane region" description="Helical" evidence="1">
    <location>
        <begin position="33"/>
        <end position="56"/>
    </location>
</feature>
<keyword evidence="1" id="KW-1133">Transmembrane helix</keyword>
<dbReference type="Pfam" id="PF11174">
    <property type="entry name" value="DUF2970"/>
    <property type="match status" value="1"/>
</dbReference>
<evidence type="ECO:0000256" key="1">
    <source>
        <dbReference type="SAM" id="Phobius"/>
    </source>
</evidence>
<sequence>MIRIIGSILAALFGVQSEANRQHDFQQRSALPYLLTGLVALLLFVLSLVLVVRWVLAAV</sequence>
<dbReference type="EMBL" id="BAABJZ010000103">
    <property type="protein sequence ID" value="GAA4900692.1"/>
    <property type="molecule type" value="Genomic_DNA"/>
</dbReference>
<dbReference type="RefSeq" id="WP_345337097.1">
    <property type="nucleotide sequence ID" value="NZ_BAABJZ010000103.1"/>
</dbReference>
<accession>A0ABP9FHI2</accession>
<organism evidence="2 3">
    <name type="scientific">Ferrimonas pelagia</name>
    <dbReference type="NCBI Taxonomy" id="1177826"/>
    <lineage>
        <taxon>Bacteria</taxon>
        <taxon>Pseudomonadati</taxon>
        <taxon>Pseudomonadota</taxon>
        <taxon>Gammaproteobacteria</taxon>
        <taxon>Alteromonadales</taxon>
        <taxon>Ferrimonadaceae</taxon>
        <taxon>Ferrimonas</taxon>
    </lineage>
</organism>
<evidence type="ECO:0008006" key="4">
    <source>
        <dbReference type="Google" id="ProtNLM"/>
    </source>
</evidence>
<keyword evidence="1" id="KW-0812">Transmembrane</keyword>
<evidence type="ECO:0000313" key="2">
    <source>
        <dbReference type="EMBL" id="GAA4900692.1"/>
    </source>
</evidence>
<evidence type="ECO:0000313" key="3">
    <source>
        <dbReference type="Proteomes" id="UP001499988"/>
    </source>
</evidence>
<gene>
    <name evidence="2" type="ORF">GCM10023333_38240</name>
</gene>
<dbReference type="InterPro" id="IPR021344">
    <property type="entry name" value="DUF2970"/>
</dbReference>